<evidence type="ECO:0000259" key="5">
    <source>
        <dbReference type="PROSITE" id="PS50977"/>
    </source>
</evidence>
<evidence type="ECO:0000256" key="4">
    <source>
        <dbReference type="PROSITE-ProRule" id="PRU00335"/>
    </source>
</evidence>
<keyword evidence="7" id="KW-1185">Reference proteome</keyword>
<proteinExistence type="predicted"/>
<accession>A0ABP6NA05</accession>
<keyword evidence="1" id="KW-0805">Transcription regulation</keyword>
<dbReference type="PRINTS" id="PR00455">
    <property type="entry name" value="HTHTETR"/>
</dbReference>
<dbReference type="SUPFAM" id="SSF46689">
    <property type="entry name" value="Homeodomain-like"/>
    <property type="match status" value="1"/>
</dbReference>
<gene>
    <name evidence="6" type="ORF">GCM10010466_33380</name>
</gene>
<name>A0ABP6NA05_9ACTN</name>
<protein>
    <recommendedName>
        <fullName evidence="5">HTH tetR-type domain-containing protein</fullName>
    </recommendedName>
</protein>
<reference evidence="7" key="1">
    <citation type="journal article" date="2019" name="Int. J. Syst. Evol. Microbiol.">
        <title>The Global Catalogue of Microorganisms (GCM) 10K type strain sequencing project: providing services to taxonomists for standard genome sequencing and annotation.</title>
        <authorList>
            <consortium name="The Broad Institute Genomics Platform"/>
            <consortium name="The Broad Institute Genome Sequencing Center for Infectious Disease"/>
            <person name="Wu L."/>
            <person name="Ma J."/>
        </authorList>
    </citation>
    <scope>NUCLEOTIDE SEQUENCE [LARGE SCALE GENOMIC DNA]</scope>
    <source>
        <strain evidence="7">JCM 9373</strain>
    </source>
</reference>
<dbReference type="InterPro" id="IPR009057">
    <property type="entry name" value="Homeodomain-like_sf"/>
</dbReference>
<dbReference type="SUPFAM" id="SSF48498">
    <property type="entry name" value="Tetracyclin repressor-like, C-terminal domain"/>
    <property type="match status" value="1"/>
</dbReference>
<dbReference type="PANTHER" id="PTHR30055">
    <property type="entry name" value="HTH-TYPE TRANSCRIPTIONAL REGULATOR RUTR"/>
    <property type="match status" value="1"/>
</dbReference>
<organism evidence="6 7">
    <name type="scientific">Planomonospora alba</name>
    <dbReference type="NCBI Taxonomy" id="161354"/>
    <lineage>
        <taxon>Bacteria</taxon>
        <taxon>Bacillati</taxon>
        <taxon>Actinomycetota</taxon>
        <taxon>Actinomycetes</taxon>
        <taxon>Streptosporangiales</taxon>
        <taxon>Streptosporangiaceae</taxon>
        <taxon>Planomonospora</taxon>
    </lineage>
</organism>
<dbReference type="InterPro" id="IPR001647">
    <property type="entry name" value="HTH_TetR"/>
</dbReference>
<keyword evidence="3" id="KW-0804">Transcription</keyword>
<dbReference type="InterPro" id="IPR036271">
    <property type="entry name" value="Tet_transcr_reg_TetR-rel_C_sf"/>
</dbReference>
<dbReference type="RefSeq" id="WP_344860428.1">
    <property type="nucleotide sequence ID" value="NZ_BAAAUT010000025.1"/>
</dbReference>
<dbReference type="InterPro" id="IPR025996">
    <property type="entry name" value="MT1864/Rv1816-like_C"/>
</dbReference>
<sequence>MPSSTRRARERANIRASIVETAMRLLESEGAAALTIRRIAADVEYTAPIVYQHFANKDALVLELVVRGYDQLLAELRRVDEASDIDGRIVRVAAQYVRFAGEHPHLYQAMNGTVTSADERRRAAAPAIDLLTELLDAWSEAHGVTLPDQSDACEILWGTLHGMAALGYLGTVGTERAQRLAEQACSTILLGWRAAGSANGLRAGSSPRSGNSG</sequence>
<dbReference type="Pfam" id="PF13305">
    <property type="entry name" value="TetR_C_33"/>
    <property type="match status" value="1"/>
</dbReference>
<evidence type="ECO:0000256" key="2">
    <source>
        <dbReference type="ARBA" id="ARBA00023125"/>
    </source>
</evidence>
<dbReference type="PANTHER" id="PTHR30055:SF234">
    <property type="entry name" value="HTH-TYPE TRANSCRIPTIONAL REGULATOR BETI"/>
    <property type="match status" value="1"/>
</dbReference>
<dbReference type="InterPro" id="IPR050109">
    <property type="entry name" value="HTH-type_TetR-like_transc_reg"/>
</dbReference>
<evidence type="ECO:0000256" key="1">
    <source>
        <dbReference type="ARBA" id="ARBA00023015"/>
    </source>
</evidence>
<dbReference type="Pfam" id="PF00440">
    <property type="entry name" value="TetR_N"/>
    <property type="match status" value="1"/>
</dbReference>
<comment type="caution">
    <text evidence="6">The sequence shown here is derived from an EMBL/GenBank/DDBJ whole genome shotgun (WGS) entry which is preliminary data.</text>
</comment>
<evidence type="ECO:0000256" key="3">
    <source>
        <dbReference type="ARBA" id="ARBA00023163"/>
    </source>
</evidence>
<feature type="domain" description="HTH tetR-type" evidence="5">
    <location>
        <begin position="12"/>
        <end position="72"/>
    </location>
</feature>
<evidence type="ECO:0000313" key="6">
    <source>
        <dbReference type="EMBL" id="GAA3139590.1"/>
    </source>
</evidence>
<feature type="DNA-binding region" description="H-T-H motif" evidence="4">
    <location>
        <begin position="35"/>
        <end position="54"/>
    </location>
</feature>
<keyword evidence="2 4" id="KW-0238">DNA-binding</keyword>
<evidence type="ECO:0000313" key="7">
    <source>
        <dbReference type="Proteomes" id="UP001500320"/>
    </source>
</evidence>
<dbReference type="Proteomes" id="UP001500320">
    <property type="component" value="Unassembled WGS sequence"/>
</dbReference>
<dbReference type="EMBL" id="BAAAUT010000025">
    <property type="protein sequence ID" value="GAA3139590.1"/>
    <property type="molecule type" value="Genomic_DNA"/>
</dbReference>
<dbReference type="PROSITE" id="PS50977">
    <property type="entry name" value="HTH_TETR_2"/>
    <property type="match status" value="1"/>
</dbReference>
<dbReference type="Gene3D" id="1.10.357.10">
    <property type="entry name" value="Tetracycline Repressor, domain 2"/>
    <property type="match status" value="1"/>
</dbReference>